<dbReference type="Proteomes" id="UP000037122">
    <property type="component" value="Unassembled WGS sequence"/>
</dbReference>
<reference evidence="2" key="1">
    <citation type="journal article" date="2015" name="BMC Genomics">
        <title>Draft genome of a commonly misdiagnosed multidrug resistant pathogen Candida auris.</title>
        <authorList>
            <person name="Chatterjee S."/>
            <person name="Alampalli S.V."/>
            <person name="Nageshan R.K."/>
            <person name="Chettiar S.T."/>
            <person name="Joshi S."/>
            <person name="Tatu U.S."/>
        </authorList>
    </citation>
    <scope>NUCLEOTIDE SEQUENCE [LARGE SCALE GENOMIC DNA]</scope>
    <source>
        <strain evidence="2">6684</strain>
    </source>
</reference>
<evidence type="ECO:0000313" key="1">
    <source>
        <dbReference type="EMBL" id="KNE00812.1"/>
    </source>
</evidence>
<evidence type="ECO:0000313" key="2">
    <source>
        <dbReference type="Proteomes" id="UP000037122"/>
    </source>
</evidence>
<dbReference type="VEuPathDB" id="FungiDB:QG37_02344"/>
<dbReference type="EMBL" id="LGST01000017">
    <property type="protein sequence ID" value="KNE00812.1"/>
    <property type="molecule type" value="Genomic_DNA"/>
</dbReference>
<proteinExistence type="predicted"/>
<name>A0A0L0P363_CANAR</name>
<organism evidence="1 2">
    <name type="scientific">Candidozyma auris</name>
    <name type="common">Yeast</name>
    <name type="synonym">Candida auris</name>
    <dbReference type="NCBI Taxonomy" id="498019"/>
    <lineage>
        <taxon>Eukaryota</taxon>
        <taxon>Fungi</taxon>
        <taxon>Dikarya</taxon>
        <taxon>Ascomycota</taxon>
        <taxon>Saccharomycotina</taxon>
        <taxon>Pichiomycetes</taxon>
        <taxon>Metschnikowiaceae</taxon>
        <taxon>Candidozyma</taxon>
    </lineage>
</organism>
<comment type="caution">
    <text evidence="1">The sequence shown here is derived from an EMBL/GenBank/DDBJ whole genome shotgun (WGS) entry which is preliminary data.</text>
</comment>
<gene>
    <name evidence="1" type="ORF">QG37_02344</name>
</gene>
<protein>
    <submittedName>
        <fullName evidence="1">Uncharacterized protein</fullName>
    </submittedName>
</protein>
<accession>A0A0L0P363</accession>
<dbReference type="AlphaFoldDB" id="A0A0L0P363"/>
<sequence length="118" mass="13468">MSFPKMKTLATLNGIIDKNGISPKTLAAYGLHDLYKQGFHYEPLMLIPDERHNHLPEILFEDDNDKFCSVFSESEELSFQTQPTQLDHQPTTKLHSEATILSSEFDQERSEAILTSDL</sequence>